<dbReference type="InterPro" id="IPR013538">
    <property type="entry name" value="ASHA1/2-like_C"/>
</dbReference>
<proteinExistence type="inferred from homology"/>
<sequence>MSQQLSHDTISISKTIKAPAEQVFSAWENPKARSIWGAPSKDEAVEFIENDFRVGGLDVHRCGQKNDLQFRVETHYYDIRKPHRLLFTERVYTDDSLLSASLITVAISENKRATEFKVTIQITSLVGSGMIDGTRNGWQCALSNLTAYLEATRVEVK</sequence>
<evidence type="ECO:0000313" key="4">
    <source>
        <dbReference type="Proteomes" id="UP001055658"/>
    </source>
</evidence>
<gene>
    <name evidence="3" type="ORF">MJO52_10820</name>
</gene>
<dbReference type="EMBL" id="CP092418">
    <property type="protein sequence ID" value="USD19575.1"/>
    <property type="molecule type" value="Genomic_DNA"/>
</dbReference>
<evidence type="ECO:0000256" key="1">
    <source>
        <dbReference type="ARBA" id="ARBA00006817"/>
    </source>
</evidence>
<evidence type="ECO:0000259" key="2">
    <source>
        <dbReference type="Pfam" id="PF08327"/>
    </source>
</evidence>
<comment type="similarity">
    <text evidence="1">Belongs to the AHA1 family.</text>
</comment>
<dbReference type="CDD" id="cd08900">
    <property type="entry name" value="SRPBCC_CalC_Aha1-like_7"/>
    <property type="match status" value="1"/>
</dbReference>
<reference evidence="3" key="1">
    <citation type="submission" date="2022-02" db="EMBL/GenBank/DDBJ databases">
        <title>Coral-associated bacteria.</title>
        <authorList>
            <person name="Tang K."/>
            <person name="Wang X."/>
        </authorList>
    </citation>
    <scope>NUCLEOTIDE SEQUENCE</scope>
    <source>
        <strain evidence="3">SCSIO 43006</strain>
    </source>
</reference>
<dbReference type="Gene3D" id="3.30.530.20">
    <property type="match status" value="1"/>
</dbReference>
<feature type="domain" description="Activator of Hsp90 ATPase homologue 1/2-like C-terminal" evidence="2">
    <location>
        <begin position="17"/>
        <end position="150"/>
    </location>
</feature>
<evidence type="ECO:0000313" key="3">
    <source>
        <dbReference type="EMBL" id="USD19575.1"/>
    </source>
</evidence>
<dbReference type="Pfam" id="PF08327">
    <property type="entry name" value="AHSA1"/>
    <property type="match status" value="1"/>
</dbReference>
<dbReference type="Proteomes" id="UP001055658">
    <property type="component" value="Chromosome"/>
</dbReference>
<accession>A0ABY4V9L7</accession>
<organism evidence="3 4">
    <name type="scientific">Microbulbifer variabilis</name>
    <dbReference type="NCBI Taxonomy" id="266805"/>
    <lineage>
        <taxon>Bacteria</taxon>
        <taxon>Pseudomonadati</taxon>
        <taxon>Pseudomonadota</taxon>
        <taxon>Gammaproteobacteria</taxon>
        <taxon>Cellvibrionales</taxon>
        <taxon>Microbulbiferaceae</taxon>
        <taxon>Microbulbifer</taxon>
    </lineage>
</organism>
<dbReference type="RefSeq" id="WP_252081674.1">
    <property type="nucleotide sequence ID" value="NZ_CP092418.1"/>
</dbReference>
<dbReference type="InterPro" id="IPR023393">
    <property type="entry name" value="START-like_dom_sf"/>
</dbReference>
<protein>
    <submittedName>
        <fullName evidence="3">SRPBCC family protein</fullName>
    </submittedName>
</protein>
<keyword evidence="4" id="KW-1185">Reference proteome</keyword>
<dbReference type="SUPFAM" id="SSF55961">
    <property type="entry name" value="Bet v1-like"/>
    <property type="match status" value="1"/>
</dbReference>
<name>A0ABY4V9L7_9GAMM</name>